<evidence type="ECO:0000256" key="1">
    <source>
        <dbReference type="ARBA" id="ARBA00004561"/>
    </source>
</evidence>
<sequence>MSLRRVSAPLCALSLTLTVAAPAFAVDGTITINGEITDQTCKIEGKEPPHNFIVNLPKISTSALKSVNDTAGATLFTIKVTDCPMALSGDIKAYFEPGPTTDYDKGYLYAYTEASAKTTPETGIPDRSSASKADNVSIQLINTDGTVIKMGAAVGEQGALGQTLVNASEGSSKTATLRYLARYIKSGEGAIKAGKLVSYVQYSIVYP</sequence>
<dbReference type="OrthoDB" id="8640774at2"/>
<feature type="signal peptide" evidence="5">
    <location>
        <begin position="1"/>
        <end position="25"/>
    </location>
</feature>
<comment type="subcellular location">
    <subcellularLocation>
        <location evidence="1">Fimbrium</location>
    </subcellularLocation>
</comment>
<dbReference type="PANTHER" id="PTHR33420">
    <property type="entry name" value="FIMBRIAL SUBUNIT ELFA-RELATED"/>
    <property type="match status" value="1"/>
</dbReference>
<evidence type="ECO:0000256" key="2">
    <source>
        <dbReference type="ARBA" id="ARBA00006671"/>
    </source>
</evidence>
<dbReference type="Pfam" id="PF16970">
    <property type="entry name" value="FimA"/>
    <property type="match status" value="1"/>
</dbReference>
<dbReference type="Proteomes" id="UP000076825">
    <property type="component" value="Chromosome 1"/>
</dbReference>
<organism evidence="6 7">
    <name type="scientific">Bordetella trematum</name>
    <dbReference type="NCBI Taxonomy" id="123899"/>
    <lineage>
        <taxon>Bacteria</taxon>
        <taxon>Pseudomonadati</taxon>
        <taxon>Pseudomonadota</taxon>
        <taxon>Betaproteobacteria</taxon>
        <taxon>Burkholderiales</taxon>
        <taxon>Alcaligenaceae</taxon>
        <taxon>Bordetella</taxon>
    </lineage>
</organism>
<keyword evidence="4" id="KW-0281">Fimbrium</keyword>
<proteinExistence type="inferred from homology"/>
<dbReference type="eggNOG" id="COG3539">
    <property type="taxonomic scope" value="Bacteria"/>
</dbReference>
<dbReference type="PANTHER" id="PTHR33420:SF3">
    <property type="entry name" value="FIMBRIAL SUBUNIT ELFA"/>
    <property type="match status" value="1"/>
</dbReference>
<keyword evidence="7" id="KW-1185">Reference proteome</keyword>
<dbReference type="GO" id="GO:0009289">
    <property type="term" value="C:pilus"/>
    <property type="evidence" value="ECO:0007669"/>
    <property type="project" value="UniProtKB-SubCell"/>
</dbReference>
<dbReference type="InterPro" id="IPR050263">
    <property type="entry name" value="Bact_Fimbrial_Adh_Pro"/>
</dbReference>
<dbReference type="PATRIC" id="fig|123899.6.peg.1548"/>
<name>A0A157RUR7_9BORD</name>
<dbReference type="AlphaFoldDB" id="A0A157RUR7"/>
<dbReference type="InterPro" id="IPR036937">
    <property type="entry name" value="Adhesion_dom_fimbrial_sf"/>
</dbReference>
<dbReference type="RefSeq" id="WP_025513772.1">
    <property type="nucleotide sequence ID" value="NZ_CP016340.1"/>
</dbReference>
<accession>A0A157RUR7</accession>
<evidence type="ECO:0000256" key="4">
    <source>
        <dbReference type="ARBA" id="ARBA00023263"/>
    </source>
</evidence>
<comment type="similarity">
    <text evidence="2">Belongs to the fimbrial protein family.</text>
</comment>
<keyword evidence="3 5" id="KW-0732">Signal</keyword>
<evidence type="ECO:0000256" key="3">
    <source>
        <dbReference type="ARBA" id="ARBA00022729"/>
    </source>
</evidence>
<dbReference type="SUPFAM" id="SSF49401">
    <property type="entry name" value="Bacterial adhesins"/>
    <property type="match status" value="1"/>
</dbReference>
<feature type="chain" id="PRO_5009816720" evidence="5">
    <location>
        <begin position="26"/>
        <end position="207"/>
    </location>
</feature>
<evidence type="ECO:0000313" key="7">
    <source>
        <dbReference type="Proteomes" id="UP000076825"/>
    </source>
</evidence>
<gene>
    <name evidence="6" type="primary">hifA_3</name>
    <name evidence="6" type="ORF">SAMEA3906487_01568</name>
</gene>
<dbReference type="GO" id="GO:0043709">
    <property type="term" value="P:cell adhesion involved in single-species biofilm formation"/>
    <property type="evidence" value="ECO:0007669"/>
    <property type="project" value="TreeGrafter"/>
</dbReference>
<dbReference type="EMBL" id="LT546645">
    <property type="protein sequence ID" value="SAI68900.1"/>
    <property type="molecule type" value="Genomic_DNA"/>
</dbReference>
<reference evidence="6 7" key="1">
    <citation type="submission" date="2016-04" db="EMBL/GenBank/DDBJ databases">
        <authorList>
            <consortium name="Pathogen Informatics"/>
        </authorList>
    </citation>
    <scope>NUCLEOTIDE SEQUENCE [LARGE SCALE GENOMIC DNA]</scope>
    <source>
        <strain evidence="6 7">H044680328</strain>
    </source>
</reference>
<dbReference type="KEGG" id="btrm:SAMEA390648701568"/>
<protein>
    <submittedName>
        <fullName evidence="6">Fimbrial subunit</fullName>
    </submittedName>
</protein>
<dbReference type="GeneID" id="56591142"/>
<evidence type="ECO:0000313" key="6">
    <source>
        <dbReference type="EMBL" id="SAI68900.1"/>
    </source>
</evidence>
<dbReference type="Gene3D" id="2.60.40.1090">
    <property type="entry name" value="Fimbrial-type adhesion domain"/>
    <property type="match status" value="1"/>
</dbReference>
<evidence type="ECO:0000256" key="5">
    <source>
        <dbReference type="SAM" id="SignalP"/>
    </source>
</evidence>
<dbReference type="STRING" id="123899.SAMEA3906487_01568"/>
<dbReference type="InterPro" id="IPR039458">
    <property type="entry name" value="FimA-like"/>
</dbReference>
<dbReference type="InterPro" id="IPR008966">
    <property type="entry name" value="Adhesion_dom_sf"/>
</dbReference>